<name>A0A091MX07_9PASS</name>
<keyword evidence="2" id="KW-0472">Membrane</keyword>
<proteinExistence type="predicted"/>
<reference evidence="5 6" key="1">
    <citation type="submission" date="2014-04" db="EMBL/GenBank/DDBJ databases">
        <title>Genome evolution of avian class.</title>
        <authorList>
            <person name="Zhang G."/>
            <person name="Li C."/>
        </authorList>
    </citation>
    <scope>NUCLEOTIDE SEQUENCE [LARGE SCALE GENOMIC DNA]</scope>
    <source>
        <strain evidence="5">BGI_N310</strain>
    </source>
</reference>
<dbReference type="AlphaFoldDB" id="A0A091MX07"/>
<evidence type="ECO:0000259" key="4">
    <source>
        <dbReference type="Pfam" id="PF07686"/>
    </source>
</evidence>
<gene>
    <name evidence="5" type="ORF">N310_02416</name>
</gene>
<evidence type="ECO:0000256" key="3">
    <source>
        <dbReference type="ARBA" id="ARBA00023319"/>
    </source>
</evidence>
<feature type="non-terminal residue" evidence="5">
    <location>
        <position position="58"/>
    </location>
</feature>
<evidence type="ECO:0000313" key="5">
    <source>
        <dbReference type="EMBL" id="KFP81826.1"/>
    </source>
</evidence>
<dbReference type="SUPFAM" id="SSF48726">
    <property type="entry name" value="Immunoglobulin"/>
    <property type="match status" value="1"/>
</dbReference>
<feature type="domain" description="Immunoglobulin V-set" evidence="4">
    <location>
        <begin position="4"/>
        <end position="56"/>
    </location>
</feature>
<dbReference type="InterPro" id="IPR013783">
    <property type="entry name" value="Ig-like_fold"/>
</dbReference>
<dbReference type="Gene3D" id="2.60.40.10">
    <property type="entry name" value="Immunoglobulins"/>
    <property type="match status" value="1"/>
</dbReference>
<dbReference type="InterPro" id="IPR013106">
    <property type="entry name" value="Ig_V-set"/>
</dbReference>
<dbReference type="GO" id="GO:0016020">
    <property type="term" value="C:membrane"/>
    <property type="evidence" value="ECO:0007669"/>
    <property type="project" value="UniProtKB-SubCell"/>
</dbReference>
<dbReference type="PANTHER" id="PTHR24100">
    <property type="entry name" value="BUTYROPHILIN"/>
    <property type="match status" value="1"/>
</dbReference>
<protein>
    <recommendedName>
        <fullName evidence="4">Immunoglobulin V-set domain-containing protein</fullName>
    </recommendedName>
</protein>
<dbReference type="Pfam" id="PF07686">
    <property type="entry name" value="V-set"/>
    <property type="match status" value="1"/>
</dbReference>
<organism evidence="5 6">
    <name type="scientific">Acanthisitta chloris</name>
    <name type="common">rifleman</name>
    <dbReference type="NCBI Taxonomy" id="57068"/>
    <lineage>
        <taxon>Eukaryota</taxon>
        <taxon>Metazoa</taxon>
        <taxon>Chordata</taxon>
        <taxon>Craniata</taxon>
        <taxon>Vertebrata</taxon>
        <taxon>Euteleostomi</taxon>
        <taxon>Archelosauria</taxon>
        <taxon>Archosauria</taxon>
        <taxon>Dinosauria</taxon>
        <taxon>Saurischia</taxon>
        <taxon>Theropoda</taxon>
        <taxon>Coelurosauria</taxon>
        <taxon>Aves</taxon>
        <taxon>Neognathae</taxon>
        <taxon>Neoaves</taxon>
        <taxon>Telluraves</taxon>
        <taxon>Australaves</taxon>
        <taxon>Passeriformes</taxon>
        <taxon>Acanthisittidae</taxon>
        <taxon>Acanthisitta</taxon>
    </lineage>
</organism>
<keyword evidence="3" id="KW-0393">Immunoglobulin domain</keyword>
<accession>A0A091MX07</accession>
<dbReference type="EMBL" id="KK838916">
    <property type="protein sequence ID" value="KFP81826.1"/>
    <property type="molecule type" value="Genomic_DNA"/>
</dbReference>
<evidence type="ECO:0000256" key="2">
    <source>
        <dbReference type="ARBA" id="ARBA00023136"/>
    </source>
</evidence>
<dbReference type="InterPro" id="IPR050504">
    <property type="entry name" value="IgSF_BTN/MOG"/>
</dbReference>
<sequence>EPVQKYRGRTSVPGDGFATGNVSLTLKNVQPADEGRYSCIVESRHWMAESDTWLSIAG</sequence>
<evidence type="ECO:0000256" key="1">
    <source>
        <dbReference type="ARBA" id="ARBA00004370"/>
    </source>
</evidence>
<dbReference type="InterPro" id="IPR036179">
    <property type="entry name" value="Ig-like_dom_sf"/>
</dbReference>
<keyword evidence="6" id="KW-1185">Reference proteome</keyword>
<feature type="non-terminal residue" evidence="5">
    <location>
        <position position="1"/>
    </location>
</feature>
<comment type="subcellular location">
    <subcellularLocation>
        <location evidence="1">Membrane</location>
    </subcellularLocation>
</comment>
<dbReference type="Proteomes" id="UP000053537">
    <property type="component" value="Unassembled WGS sequence"/>
</dbReference>
<evidence type="ECO:0000313" key="6">
    <source>
        <dbReference type="Proteomes" id="UP000053537"/>
    </source>
</evidence>